<evidence type="ECO:0000256" key="1">
    <source>
        <dbReference type="ARBA" id="ARBA00022737"/>
    </source>
</evidence>
<dbReference type="SUPFAM" id="SSF49265">
    <property type="entry name" value="Fibronectin type III"/>
    <property type="match status" value="7"/>
</dbReference>
<dbReference type="InterPro" id="IPR013783">
    <property type="entry name" value="Ig-like_fold"/>
</dbReference>
<dbReference type="SMART" id="SM00060">
    <property type="entry name" value="FN3"/>
    <property type="match status" value="7"/>
</dbReference>
<keyword evidence="2" id="KW-1015">Disulfide bond</keyword>
<dbReference type="PROSITE" id="PS50853">
    <property type="entry name" value="FN3"/>
    <property type="match status" value="1"/>
</dbReference>
<dbReference type="InterPro" id="IPR003961">
    <property type="entry name" value="FN3_dom"/>
</dbReference>
<dbReference type="Pfam" id="PF00041">
    <property type="entry name" value="fn3"/>
    <property type="match status" value="1"/>
</dbReference>
<evidence type="ECO:0000259" key="3">
    <source>
        <dbReference type="PROSITE" id="PS50041"/>
    </source>
</evidence>
<dbReference type="InterPro" id="IPR016186">
    <property type="entry name" value="C-type_lectin-like/link_sf"/>
</dbReference>
<dbReference type="InterPro" id="IPR016187">
    <property type="entry name" value="CTDL_fold"/>
</dbReference>
<dbReference type="SUPFAM" id="SSF56436">
    <property type="entry name" value="C-type lectin-like"/>
    <property type="match status" value="2"/>
</dbReference>
<comment type="caution">
    <text evidence="5">The sequence shown here is derived from an EMBL/GenBank/DDBJ whole genome shotgun (WGS) entry which is preliminary data.</text>
</comment>
<feature type="non-terminal residue" evidence="5">
    <location>
        <position position="853"/>
    </location>
</feature>
<dbReference type="InterPro" id="IPR018378">
    <property type="entry name" value="C-type_lectin_CS"/>
</dbReference>
<evidence type="ECO:0000313" key="5">
    <source>
        <dbReference type="EMBL" id="CAG5929365.1"/>
    </source>
</evidence>
<dbReference type="InterPro" id="IPR001304">
    <property type="entry name" value="C-type_lectin-like"/>
</dbReference>
<dbReference type="SMART" id="SM00034">
    <property type="entry name" value="CLECT"/>
    <property type="match status" value="1"/>
</dbReference>
<feature type="domain" description="Fibronectin type-III" evidence="4">
    <location>
        <begin position="207"/>
        <end position="293"/>
    </location>
</feature>
<sequence length="853" mass="92075">ALLSVAFAQTRQYYFVSTPQNWANAQSKAWIGLYDDLLNSWRWSLNDSSFYGEGETTFRNWYPNSPNNFGGLQHCVRIIGSSTFSGTWDDRIVDGSPSFVFNSIALNWTQAQRFCRENYIDLASIRNQNEDNIVKNLIGSSSPWIGLYREKLWSDGSSSLFRFWAAGKPSSDWERCAAAAFDDSGRWSDEDCSLSLPSICYRPMPPNPKGFRASGQTETRITLQWNKVNSNVSFLLQFNGTETPISPPDGDGPVNHTVSSLTAGSKYTFTLFSVFENVRSSGVQLTAATAPQNTANFRASGQTETSITLQWNKLHGNVSFLLQFNGTETHISAPDGDGPVNHTVSSLTAGSKYTFTLFSVFENVRSSGVQLTAATAPVNADSFRASGQNETSITLQWNKLEGNVSFLLQFNGTETHIGAPDGDGPVNHTVSSLTAGSKYTFTLFSVFENVRSSGLQLTAATAPVNADSFRASGQNETSITLQWNKLDGNISFLLQFNGTETPISAPDGDGPVNHTVSSLTAGSKYTFTLFSMFENVRSSGLQLTAATETPISAPDGDGPVNHTVSSLSAGSKYTFTLFSVFENVRSSGLQLTAATAPVNADSFRASGQTETRITLQWNKLHGNVSFLLQFNGTETHISAPDGDGPVNHTVSSLSAGSKYTFTLFSVFENVRSSGLQLTAATAPVNADSFRASGQNETSITLQWNKLHGNVSFLLQFNGTETPISPPDGDGPVSHTVSSLSAGSKYTFTLFSVFEKVRSSGLQLTAATAPVNADSFRASGQNETSITLQWNKLEGNVSFLLQFNGTETPISPPDGDGPVNHTVSSLTAGSKYTFTLFSVFENVRSSGLQLTAAT</sequence>
<feature type="non-terminal residue" evidence="5">
    <location>
        <position position="1"/>
    </location>
</feature>
<dbReference type="Gene3D" id="2.60.40.10">
    <property type="entry name" value="Immunoglobulins"/>
    <property type="match status" value="7"/>
</dbReference>
<dbReference type="InterPro" id="IPR036116">
    <property type="entry name" value="FN3_sf"/>
</dbReference>
<dbReference type="AlphaFoldDB" id="A0A8S4B540"/>
<evidence type="ECO:0000256" key="2">
    <source>
        <dbReference type="ARBA" id="ARBA00023157"/>
    </source>
</evidence>
<keyword evidence="1" id="KW-0677">Repeat</keyword>
<feature type="domain" description="C-type lectin" evidence="3">
    <location>
        <begin position="94"/>
        <end position="201"/>
    </location>
</feature>
<accession>A0A8S4B540</accession>
<dbReference type="Gene3D" id="3.10.100.10">
    <property type="entry name" value="Mannose-Binding Protein A, subunit A"/>
    <property type="match status" value="2"/>
</dbReference>
<dbReference type="InterPro" id="IPR050991">
    <property type="entry name" value="ECM_Regulatory_Proteins"/>
</dbReference>
<evidence type="ECO:0000259" key="4">
    <source>
        <dbReference type="PROSITE" id="PS50853"/>
    </source>
</evidence>
<protein>
    <submittedName>
        <fullName evidence="5">(Atlantic silverside) hypothetical protein</fullName>
    </submittedName>
</protein>
<dbReference type="PANTHER" id="PTHR46708:SF2">
    <property type="entry name" value="FIBRONECTIN TYPE-III DOMAIN-CONTAINING PROTEIN"/>
    <property type="match status" value="1"/>
</dbReference>
<reference evidence="5" key="1">
    <citation type="submission" date="2021-05" db="EMBL/GenBank/DDBJ databases">
        <authorList>
            <person name="Tigano A."/>
        </authorList>
    </citation>
    <scope>NUCLEOTIDE SEQUENCE</scope>
</reference>
<name>A0A8S4B540_9TELE</name>
<dbReference type="PROSITE" id="PS00615">
    <property type="entry name" value="C_TYPE_LECTIN_1"/>
    <property type="match status" value="1"/>
</dbReference>
<dbReference type="PANTHER" id="PTHR46708">
    <property type="entry name" value="TENASCIN"/>
    <property type="match status" value="1"/>
</dbReference>
<dbReference type="CDD" id="cd00063">
    <property type="entry name" value="FN3"/>
    <property type="match status" value="6"/>
</dbReference>
<dbReference type="Pfam" id="PF00059">
    <property type="entry name" value="Lectin_C"/>
    <property type="match status" value="1"/>
</dbReference>
<dbReference type="Proteomes" id="UP000677803">
    <property type="component" value="Unassembled WGS sequence"/>
</dbReference>
<feature type="domain" description="C-type lectin" evidence="3">
    <location>
        <begin position="1"/>
        <end position="102"/>
    </location>
</feature>
<dbReference type="EMBL" id="CAJRST010014446">
    <property type="protein sequence ID" value="CAG5929365.1"/>
    <property type="molecule type" value="Genomic_DNA"/>
</dbReference>
<keyword evidence="6" id="KW-1185">Reference proteome</keyword>
<organism evidence="5 6">
    <name type="scientific">Menidia menidia</name>
    <name type="common">Atlantic silverside</name>
    <dbReference type="NCBI Taxonomy" id="238744"/>
    <lineage>
        <taxon>Eukaryota</taxon>
        <taxon>Metazoa</taxon>
        <taxon>Chordata</taxon>
        <taxon>Craniata</taxon>
        <taxon>Vertebrata</taxon>
        <taxon>Euteleostomi</taxon>
        <taxon>Actinopterygii</taxon>
        <taxon>Neopterygii</taxon>
        <taxon>Teleostei</taxon>
        <taxon>Neoteleostei</taxon>
        <taxon>Acanthomorphata</taxon>
        <taxon>Ovalentaria</taxon>
        <taxon>Atherinomorphae</taxon>
        <taxon>Atheriniformes</taxon>
        <taxon>Atherinopsidae</taxon>
        <taxon>Menidiinae</taxon>
        <taxon>Menidia</taxon>
    </lineage>
</organism>
<dbReference type="PROSITE" id="PS50041">
    <property type="entry name" value="C_TYPE_LECTIN_2"/>
    <property type="match status" value="2"/>
</dbReference>
<gene>
    <name evidence="5" type="ORF">MMEN_LOCUS12999</name>
</gene>
<dbReference type="OrthoDB" id="7357196at2759"/>
<proteinExistence type="predicted"/>
<evidence type="ECO:0000313" key="6">
    <source>
        <dbReference type="Proteomes" id="UP000677803"/>
    </source>
</evidence>